<sequence>MKNKYKVGILVCVLLVFTSSCTSKETTYIGTDKGYDVEPADVKDYPCVFYYRHTVYDRFINDNAGKFIMKLDNETSQYEKKQMIVL</sequence>
<comment type="caution">
    <text evidence="2">The sequence shown here is derived from an EMBL/GenBank/DDBJ whole genome shotgun (WGS) entry which is preliminary data.</text>
</comment>
<feature type="chain" id="PRO_5045840519" description="Lipoprotein" evidence="1">
    <location>
        <begin position="24"/>
        <end position="86"/>
    </location>
</feature>
<dbReference type="Proteomes" id="UP000623440">
    <property type="component" value="Unassembled WGS sequence"/>
</dbReference>
<keyword evidence="3" id="KW-1185">Reference proteome</keyword>
<name>A0ABR8E528_9NOSO</name>
<protein>
    <recommendedName>
        <fullName evidence="4">Lipoprotein</fullName>
    </recommendedName>
</protein>
<proteinExistence type="predicted"/>
<accession>A0ABR8E528</accession>
<dbReference type="EMBL" id="JACJSI010000530">
    <property type="protein sequence ID" value="MBD2536706.1"/>
    <property type="molecule type" value="Genomic_DNA"/>
</dbReference>
<reference evidence="2 3" key="1">
    <citation type="journal article" date="2020" name="ISME J.">
        <title>Comparative genomics reveals insights into cyanobacterial evolution and habitat adaptation.</title>
        <authorList>
            <person name="Chen M.Y."/>
            <person name="Teng W.K."/>
            <person name="Zhao L."/>
            <person name="Hu C.X."/>
            <person name="Zhou Y.K."/>
            <person name="Han B.P."/>
            <person name="Song L.R."/>
            <person name="Shu W.S."/>
        </authorList>
    </citation>
    <scope>NUCLEOTIDE SEQUENCE [LARGE SCALE GENOMIC DNA]</scope>
    <source>
        <strain evidence="2 3">FACHB-838</strain>
    </source>
</reference>
<gene>
    <name evidence="2" type="ORF">H6G97_48660</name>
</gene>
<keyword evidence="1" id="KW-0732">Signal</keyword>
<evidence type="ECO:0000256" key="1">
    <source>
        <dbReference type="SAM" id="SignalP"/>
    </source>
</evidence>
<dbReference type="PROSITE" id="PS51257">
    <property type="entry name" value="PROKAR_LIPOPROTEIN"/>
    <property type="match status" value="1"/>
</dbReference>
<evidence type="ECO:0000313" key="3">
    <source>
        <dbReference type="Proteomes" id="UP000623440"/>
    </source>
</evidence>
<evidence type="ECO:0000313" key="2">
    <source>
        <dbReference type="EMBL" id="MBD2536706.1"/>
    </source>
</evidence>
<organism evidence="2 3">
    <name type="scientific">Nostoc flagelliforme FACHB-838</name>
    <dbReference type="NCBI Taxonomy" id="2692904"/>
    <lineage>
        <taxon>Bacteria</taxon>
        <taxon>Bacillati</taxon>
        <taxon>Cyanobacteriota</taxon>
        <taxon>Cyanophyceae</taxon>
        <taxon>Nostocales</taxon>
        <taxon>Nostocaceae</taxon>
        <taxon>Nostoc</taxon>
    </lineage>
</organism>
<dbReference type="RefSeq" id="WP_190947384.1">
    <property type="nucleotide sequence ID" value="NZ_JACJSI010000530.1"/>
</dbReference>
<feature type="signal peptide" evidence="1">
    <location>
        <begin position="1"/>
        <end position="23"/>
    </location>
</feature>
<evidence type="ECO:0008006" key="4">
    <source>
        <dbReference type="Google" id="ProtNLM"/>
    </source>
</evidence>